<evidence type="ECO:0000313" key="1">
    <source>
        <dbReference type="EMBL" id="KAL2513750.1"/>
    </source>
</evidence>
<reference evidence="2" key="1">
    <citation type="submission" date="2024-07" db="EMBL/GenBank/DDBJ databases">
        <title>Two chromosome-level genome assemblies of Korean endemic species Abeliophyllum distichum and Forsythia ovata (Oleaceae).</title>
        <authorList>
            <person name="Jang H."/>
        </authorList>
    </citation>
    <scope>NUCLEOTIDE SEQUENCE [LARGE SCALE GENOMIC DNA]</scope>
</reference>
<evidence type="ECO:0000313" key="2">
    <source>
        <dbReference type="Proteomes" id="UP001604277"/>
    </source>
</evidence>
<dbReference type="AlphaFoldDB" id="A0ABD1TLZ3"/>
<organism evidence="1 2">
    <name type="scientific">Forsythia ovata</name>
    <dbReference type="NCBI Taxonomy" id="205694"/>
    <lineage>
        <taxon>Eukaryota</taxon>
        <taxon>Viridiplantae</taxon>
        <taxon>Streptophyta</taxon>
        <taxon>Embryophyta</taxon>
        <taxon>Tracheophyta</taxon>
        <taxon>Spermatophyta</taxon>
        <taxon>Magnoliopsida</taxon>
        <taxon>eudicotyledons</taxon>
        <taxon>Gunneridae</taxon>
        <taxon>Pentapetalae</taxon>
        <taxon>asterids</taxon>
        <taxon>lamiids</taxon>
        <taxon>Lamiales</taxon>
        <taxon>Oleaceae</taxon>
        <taxon>Forsythieae</taxon>
        <taxon>Forsythia</taxon>
    </lineage>
</organism>
<dbReference type="EMBL" id="JBFOLJ010000008">
    <property type="protein sequence ID" value="KAL2513750.1"/>
    <property type="molecule type" value="Genomic_DNA"/>
</dbReference>
<comment type="caution">
    <text evidence="1">The sequence shown here is derived from an EMBL/GenBank/DDBJ whole genome shotgun (WGS) entry which is preliminary data.</text>
</comment>
<gene>
    <name evidence="1" type="ORF">Fot_27721</name>
</gene>
<protein>
    <submittedName>
        <fullName evidence="1">Uncharacterized protein</fullName>
    </submittedName>
</protein>
<accession>A0ABD1TLZ3</accession>
<sequence>MENRSRSREIDENDWYTPKIECAPIKRTDDVHKCKMNYPHFLAAQPNPSKRNQASTQTNKLHIKHDLTKDLNSTLTILTLPYSCFNTVEALAEATHIYGGLYNQDLDRHKRGD</sequence>
<keyword evidence="2" id="KW-1185">Reference proteome</keyword>
<proteinExistence type="predicted"/>
<dbReference type="Proteomes" id="UP001604277">
    <property type="component" value="Unassembled WGS sequence"/>
</dbReference>
<name>A0ABD1TLZ3_9LAMI</name>